<reference evidence="1 2" key="1">
    <citation type="submission" date="2024-01" db="EMBL/GenBank/DDBJ databases">
        <title>The genomes of 5 underutilized Papilionoideae crops provide insights into root nodulation and disease resistanc.</title>
        <authorList>
            <person name="Jiang F."/>
        </authorList>
    </citation>
    <scope>NUCLEOTIDE SEQUENCE [LARGE SCALE GENOMIC DNA]</scope>
    <source>
        <strain evidence="1">JINMINGXINNONG_FW02</strain>
        <tissue evidence="1">Leaves</tissue>
    </source>
</reference>
<accession>A0AAN9NE54</accession>
<evidence type="ECO:0000313" key="2">
    <source>
        <dbReference type="Proteomes" id="UP001374584"/>
    </source>
</evidence>
<protein>
    <submittedName>
        <fullName evidence="1">Uncharacterized protein</fullName>
    </submittedName>
</protein>
<sequence length="100" mass="11400">MHFYLYGYCNIRGGEMEERGGFVVGVRAVGNLAEYRLCVGLQRGELRRRLNWLQKYKGNLTQYGCVQWCRWKQNSAVFLSIKRALPSSLTSGAVVCCSLD</sequence>
<keyword evidence="2" id="KW-1185">Reference proteome</keyword>
<proteinExistence type="predicted"/>
<name>A0AAN9NE54_PHACN</name>
<comment type="caution">
    <text evidence="1">The sequence shown here is derived from an EMBL/GenBank/DDBJ whole genome shotgun (WGS) entry which is preliminary data.</text>
</comment>
<gene>
    <name evidence="1" type="ORF">VNO80_10848</name>
</gene>
<dbReference type="EMBL" id="JAYMYR010000004">
    <property type="protein sequence ID" value="KAK7368818.1"/>
    <property type="molecule type" value="Genomic_DNA"/>
</dbReference>
<organism evidence="1 2">
    <name type="scientific">Phaseolus coccineus</name>
    <name type="common">Scarlet runner bean</name>
    <name type="synonym">Phaseolus multiflorus</name>
    <dbReference type="NCBI Taxonomy" id="3886"/>
    <lineage>
        <taxon>Eukaryota</taxon>
        <taxon>Viridiplantae</taxon>
        <taxon>Streptophyta</taxon>
        <taxon>Embryophyta</taxon>
        <taxon>Tracheophyta</taxon>
        <taxon>Spermatophyta</taxon>
        <taxon>Magnoliopsida</taxon>
        <taxon>eudicotyledons</taxon>
        <taxon>Gunneridae</taxon>
        <taxon>Pentapetalae</taxon>
        <taxon>rosids</taxon>
        <taxon>fabids</taxon>
        <taxon>Fabales</taxon>
        <taxon>Fabaceae</taxon>
        <taxon>Papilionoideae</taxon>
        <taxon>50 kb inversion clade</taxon>
        <taxon>NPAAA clade</taxon>
        <taxon>indigoferoid/millettioid clade</taxon>
        <taxon>Phaseoleae</taxon>
        <taxon>Phaseolus</taxon>
    </lineage>
</organism>
<dbReference type="AlphaFoldDB" id="A0AAN9NE54"/>
<dbReference type="Proteomes" id="UP001374584">
    <property type="component" value="Unassembled WGS sequence"/>
</dbReference>
<evidence type="ECO:0000313" key="1">
    <source>
        <dbReference type="EMBL" id="KAK7368818.1"/>
    </source>
</evidence>